<dbReference type="Pfam" id="PF21307">
    <property type="entry name" value="Glyco_hydro_95_C"/>
    <property type="match status" value="1"/>
</dbReference>
<dbReference type="Gene3D" id="1.50.10.10">
    <property type="match status" value="1"/>
</dbReference>
<dbReference type="PIRSF" id="PIRSF007663">
    <property type="entry name" value="UCP007663"/>
    <property type="match status" value="1"/>
</dbReference>
<dbReference type="InterPro" id="IPR013780">
    <property type="entry name" value="Glyco_hydro_b"/>
</dbReference>
<evidence type="ECO:0000259" key="1">
    <source>
        <dbReference type="Pfam" id="PF14498"/>
    </source>
</evidence>
<dbReference type="AlphaFoldDB" id="A0A1W7CRW3"/>
<dbReference type="Gene3D" id="2.60.40.1180">
    <property type="entry name" value="Golgi alpha-mannosidase II"/>
    <property type="match status" value="1"/>
</dbReference>
<proteinExistence type="predicted"/>
<evidence type="ECO:0000313" key="4">
    <source>
        <dbReference type="EMBL" id="ARQ67472.1"/>
    </source>
</evidence>
<dbReference type="InterPro" id="IPR054363">
    <property type="entry name" value="GH95_cat"/>
</dbReference>
<name>A0A1W7CRW3_9ACTN</name>
<dbReference type="EMBL" id="CP021121">
    <property type="protein sequence ID" value="ARQ67472.1"/>
    <property type="molecule type" value="Genomic_DNA"/>
</dbReference>
<dbReference type="Pfam" id="PF22124">
    <property type="entry name" value="Glyco_hydro_95_cat"/>
    <property type="match status" value="1"/>
</dbReference>
<evidence type="ECO:0000313" key="5">
    <source>
        <dbReference type="Proteomes" id="UP000194218"/>
    </source>
</evidence>
<feature type="domain" description="Glycosyl hydrolase family 95 N-terminal" evidence="1">
    <location>
        <begin position="8"/>
        <end position="257"/>
    </location>
</feature>
<reference evidence="4 5" key="1">
    <citation type="submission" date="2017-05" db="EMBL/GenBank/DDBJ databases">
        <title>Complete genome sequence of Streptomyces sp. SCSIO 03032 revealed the diverse biosynthetic pathways for its bioactive secondary metabolites.</title>
        <authorList>
            <person name="Ma L."/>
            <person name="Zhu Y."/>
            <person name="Zhang W."/>
            <person name="Zhang G."/>
            <person name="Tian X."/>
            <person name="Zhang S."/>
            <person name="Zhang C."/>
        </authorList>
    </citation>
    <scope>NUCLEOTIDE SEQUENCE [LARGE SCALE GENOMIC DNA]</scope>
    <source>
        <strain evidence="4 5">SCSIO 03032</strain>
    </source>
</reference>
<dbReference type="RefSeq" id="WP_086156992.1">
    <property type="nucleotide sequence ID" value="NZ_CP021121.1"/>
</dbReference>
<feature type="domain" description="Glycosyl hydrolase family 95 catalytic" evidence="3">
    <location>
        <begin position="281"/>
        <end position="679"/>
    </location>
</feature>
<evidence type="ECO:0000259" key="3">
    <source>
        <dbReference type="Pfam" id="PF22124"/>
    </source>
</evidence>
<dbReference type="PANTHER" id="PTHR31084">
    <property type="entry name" value="ALPHA-L-FUCOSIDASE 2"/>
    <property type="match status" value="1"/>
</dbReference>
<dbReference type="PANTHER" id="PTHR31084:SF0">
    <property type="entry name" value="ALPHA-L-FUCOSIDASE 2"/>
    <property type="match status" value="1"/>
</dbReference>
<evidence type="ECO:0000259" key="2">
    <source>
        <dbReference type="Pfam" id="PF21307"/>
    </source>
</evidence>
<dbReference type="InterPro" id="IPR027414">
    <property type="entry name" value="GH95_N_dom"/>
</dbReference>
<dbReference type="Pfam" id="PF14498">
    <property type="entry name" value="Glyco_hyd_65N_2"/>
    <property type="match status" value="1"/>
</dbReference>
<dbReference type="Proteomes" id="UP000194218">
    <property type="component" value="Chromosome"/>
</dbReference>
<dbReference type="Gene3D" id="2.70.98.50">
    <property type="entry name" value="putative glycoside hydrolase family protein from bacillus halodurans"/>
    <property type="match status" value="1"/>
</dbReference>
<dbReference type="InterPro" id="IPR016518">
    <property type="entry name" value="Alpha-L-fucosidase"/>
</dbReference>
<protein>
    <submittedName>
        <fullName evidence="4">Uncharacterized protein</fullName>
    </submittedName>
</protein>
<keyword evidence="5" id="KW-1185">Reference proteome</keyword>
<dbReference type="OrthoDB" id="9802600at2"/>
<dbReference type="GO" id="GO:0004560">
    <property type="term" value="F:alpha-L-fucosidase activity"/>
    <property type="evidence" value="ECO:0007669"/>
    <property type="project" value="InterPro"/>
</dbReference>
<feature type="domain" description="Alpha fucosidase A-like C-terminal" evidence="2">
    <location>
        <begin position="681"/>
        <end position="781"/>
    </location>
</feature>
<dbReference type="InterPro" id="IPR012341">
    <property type="entry name" value="6hp_glycosidase-like_sf"/>
</dbReference>
<dbReference type="InterPro" id="IPR049053">
    <property type="entry name" value="AFCA-like_C"/>
</dbReference>
<organism evidence="4 5">
    <name type="scientific">Streptomyces marincola</name>
    <dbReference type="NCBI Taxonomy" id="2878388"/>
    <lineage>
        <taxon>Bacteria</taxon>
        <taxon>Bacillati</taxon>
        <taxon>Actinomycetota</taxon>
        <taxon>Actinomycetes</taxon>
        <taxon>Kitasatosporales</taxon>
        <taxon>Streptomycetaceae</taxon>
        <taxon>Streptomyces</taxon>
    </lineage>
</organism>
<accession>A0A1W7CRW3</accession>
<dbReference type="SUPFAM" id="SSF48208">
    <property type="entry name" value="Six-hairpin glycosidases"/>
    <property type="match status" value="1"/>
</dbReference>
<dbReference type="GO" id="GO:0005975">
    <property type="term" value="P:carbohydrate metabolic process"/>
    <property type="evidence" value="ECO:0007669"/>
    <property type="project" value="InterPro"/>
</dbReference>
<dbReference type="InterPro" id="IPR008928">
    <property type="entry name" value="6-hairpin_glycosidase_sf"/>
</dbReference>
<dbReference type="KEGG" id="smao:CAG99_00210"/>
<gene>
    <name evidence="4" type="ORF">CAG99_00210</name>
</gene>
<sequence>MDTTPHRLWYPRPARTWLEALPVGNGRLGAMVHGGTATEELQLNEDTIWAGGPHTFDNPAALGALPEIRRLVFAGEWDAAQRLVDDAFMGVPVKQPPYQTVGSLRLAFTGAAEAGGQEDGAGRDGQVTDYRRELDLATAVHTVEYTRAGVRYRREVLASAPDQVVAVRLTADAPGAISFTASFDSPLATGSSSPDATTIELTGRGEDYGGVAGRVRFAALARAVAEGGTVDSADGRLRVRGADAVTLLVTAGTNYVDWQDLSGDPRRRATADLDGAAARPYPRLRERHVADHGALFGRADLQLPATDAATRPTDERVRAFADGGDPQLAALCFQFGRYLLIASSRPGTQPANLQGLWNDMTDPPWGCKYTININTEMNYWPAGPANLLECWQPLFALLADLRVAGARTAKDSYGARGWVAHHNVDAWRGTAPVDGAFWGMWPTGGAWLAMSLWEHYRFTGDVAALREHYPVLADAARFFLDTLVTDPTSGHLVTCPSVSPENAHHPGDGGSLCAGPTMDGQILRDLFAAVDAAGRLLDVDEDLRAEARAAARRLPPMRVGAQGQLQEWQEDWDAQAPEQHHRHVSHLYGLHPSNQITADTPALFDAARVTLEQRGDAGTGWSLGWKINFWARLGDGDRSFKLLSDQLTPERTAPNLFDLHPPFQIDGNFAATAGITEWLVQSHTDELRLLPALPGALPEGRVRGLLARGGFEVALDWSGGALTRARVLSRLGRTARVRAAVDLDVTEIPEVTEAGERAVDVRRPAPGVAEFTTREGSTYVLRPRR</sequence>